<evidence type="ECO:0000256" key="1">
    <source>
        <dbReference type="SAM" id="MobiDB-lite"/>
    </source>
</evidence>
<dbReference type="AlphaFoldDB" id="A0A0H5QGY9"/>
<dbReference type="Pfam" id="PF10253">
    <property type="entry name" value="PRCC"/>
    <property type="match status" value="1"/>
</dbReference>
<proteinExistence type="predicted"/>
<accession>A0A0H5QGY9</accession>
<feature type="non-terminal residue" evidence="2">
    <location>
        <position position="1"/>
    </location>
</feature>
<protein>
    <submittedName>
        <fullName evidence="2">Uncharacterized protein</fullName>
    </submittedName>
</protein>
<evidence type="ECO:0000313" key="2">
    <source>
        <dbReference type="EMBL" id="CRZ01250.1"/>
    </source>
</evidence>
<organism evidence="2">
    <name type="scientific">Spongospora subterranea</name>
    <dbReference type="NCBI Taxonomy" id="70186"/>
    <lineage>
        <taxon>Eukaryota</taxon>
        <taxon>Sar</taxon>
        <taxon>Rhizaria</taxon>
        <taxon>Endomyxa</taxon>
        <taxon>Phytomyxea</taxon>
        <taxon>Plasmodiophorida</taxon>
        <taxon>Plasmodiophoridae</taxon>
        <taxon>Spongospora</taxon>
    </lineage>
</organism>
<dbReference type="InterPro" id="IPR018800">
    <property type="entry name" value="PRCC"/>
</dbReference>
<reference evidence="2" key="1">
    <citation type="submission" date="2015-04" db="EMBL/GenBank/DDBJ databases">
        <title>The genome sequence of the plant pathogenic Rhizarian Plasmodiophora brassicae reveals insights in its biotrophic life cycle and the origin of chitin synthesis.</title>
        <authorList>
            <person name="Schwelm A."/>
            <person name="Fogelqvist J."/>
            <person name="Knaust A."/>
            <person name="Julke S."/>
            <person name="Lilja T."/>
            <person name="Dhandapani V."/>
            <person name="Bonilla-Rosso G."/>
            <person name="Karlsson M."/>
            <person name="Shevchenko A."/>
            <person name="Choi S.R."/>
            <person name="Kim H.G."/>
            <person name="Park J.Y."/>
            <person name="Lim Y.P."/>
            <person name="Ludwig-Muller J."/>
            <person name="Dixelius C."/>
        </authorList>
    </citation>
    <scope>NUCLEOTIDE SEQUENCE</scope>
    <source>
        <tissue evidence="2">Potato root galls</tissue>
    </source>
</reference>
<feature type="region of interest" description="Disordered" evidence="1">
    <location>
        <begin position="1"/>
        <end position="23"/>
    </location>
</feature>
<name>A0A0H5QGY9_9EUKA</name>
<sequence>QTNTDAALKQINTDAADDTYSENDGTQILSPPAILMGDDQGPTPFPPITNSYHIPEVILNGRIIKPPPGLIPPPTLKTSVNFGSDGMNGAGDMQAPDRSFALDMRKGHFVDISMDDLRRQEWSRDPMIMNRGPGSESVIAAGLWSANQATIPSVAPAMQGSKRHHISSMSSNAAAMEAHIRQQSAQGTERRKLAKAKYGW</sequence>
<feature type="compositionally biased region" description="Polar residues" evidence="1">
    <location>
        <begin position="1"/>
        <end position="13"/>
    </location>
</feature>
<dbReference type="EMBL" id="HACM01000808">
    <property type="protein sequence ID" value="CRZ01250.1"/>
    <property type="molecule type" value="Transcribed_RNA"/>
</dbReference>